<dbReference type="InterPro" id="IPR045338">
    <property type="entry name" value="DUF6535"/>
</dbReference>
<proteinExistence type="predicted"/>
<feature type="transmembrane region" description="Helical" evidence="2">
    <location>
        <begin position="179"/>
        <end position="198"/>
    </location>
</feature>
<evidence type="ECO:0000313" key="4">
    <source>
        <dbReference type="EMBL" id="KAF8690938.1"/>
    </source>
</evidence>
<feature type="transmembrane region" description="Helical" evidence="2">
    <location>
        <begin position="310"/>
        <end position="335"/>
    </location>
</feature>
<dbReference type="OrthoDB" id="3219854at2759"/>
<evidence type="ECO:0000256" key="2">
    <source>
        <dbReference type="SAM" id="Phobius"/>
    </source>
</evidence>
<sequence length="946" mass="106083">MSILLPGNLSGRHSLGREGQKNELPLPDSWFPPECQPDIGEWTSGVGVNTKTNLATEGKRKNITTSASNPYASLELDQYGTELAKEARVWKVYVKETDAWDTELVEGWNRYASLDVILSGSVLGYLNCGDPTDIASQTLLQISQTLYAIANNSVPAQSSQPTNETQEFVPSRPLLLVNILWYLSLSLSIATSFLAILAKDWCHSFMAHRSGHPCIQARRRQRKWTMIERWKMQELLAVLPLLIHIALLLFAIGLCIYVWELNVTVALPIVCVTGAVITFYATSTVAATLLDSFPYTTIVSRILGSELLKYLYAFVAVVAFCLTCVPTAFLFYGLISVGERWEKLSSKHLQRWEKSFGNFGNDFIDWIGRVPWTRSSEAPCHDMVTSQALSWLIKHCEVPEAVDIALQAIAGANARLPRKPLKDCGASVALSRHIASGNLPKGQRVNEQYMSLYLRALSYLGANDSPGNTGEIEVMIWDLQAENERSVSALITDGKFTPEDHNIAALRIDSMAPPQCLSLLKSSDQDGKDVFDPIVPLLQQHADKTRTLHPASRLALVNAVTMLCACVPSSTVPDNFAGLSIQIFYNDPQYWGDDLDLGFRLIAIALLQGRPSDSDYLGIYSDFTSLHAPHVFQMLLAHQLTDRKTLEQFIWFGVLEILSTPAQYNIDISQEIGYQKVMAEALGRTSSMLETLPLPINHDVAPRSATRLALPIIQSLDWIYTTSLVGVPDPNIYMFVVECMLCVRDNQMDELCWSLMSTFCFPSLSMKLLKYLDERNLILVFQKHLDSDYAEMQFFAATQLWLLFTLYIDPPVETAPELDLTKLLVLLEQSSVLRNDKLNIHQAKEKLGERIEELEAEIDWEEGPPIIYGLRVLECVLQSRDHPLSDHRWERIDSVLAKTPRRLRGLGSFTSLPMRQPYALDLLSKGEHISIPLDNENSELEEVANT</sequence>
<evidence type="ECO:0000256" key="1">
    <source>
        <dbReference type="SAM" id="MobiDB-lite"/>
    </source>
</evidence>
<reference evidence="4" key="1">
    <citation type="submission" date="2020-09" db="EMBL/GenBank/DDBJ databases">
        <title>Comparative genome analyses of four rice-infecting Rhizoctonia solani isolates reveal extensive enrichment of homogalacturonan modification genes.</title>
        <authorList>
            <person name="Lee D.-Y."/>
            <person name="Jeon J."/>
            <person name="Kim K.-T."/>
            <person name="Cheong K."/>
            <person name="Song H."/>
            <person name="Choi G."/>
            <person name="Ko J."/>
            <person name="Opiyo S.O."/>
            <person name="Zuo S."/>
            <person name="Madhav S."/>
            <person name="Lee Y.-H."/>
            <person name="Wang G.-L."/>
        </authorList>
    </citation>
    <scope>NUCLEOTIDE SEQUENCE</scope>
    <source>
        <strain evidence="4">AG1-IA WGL</strain>
    </source>
</reference>
<gene>
    <name evidence="4" type="ORF">RHS03_08896</name>
</gene>
<feature type="region of interest" description="Disordered" evidence="1">
    <location>
        <begin position="1"/>
        <end position="30"/>
    </location>
</feature>
<dbReference type="EMBL" id="JACYCD010000582">
    <property type="protein sequence ID" value="KAF8690938.1"/>
    <property type="molecule type" value="Genomic_DNA"/>
</dbReference>
<keyword evidence="2" id="KW-0472">Membrane</keyword>
<dbReference type="AlphaFoldDB" id="A0A8H7LPK2"/>
<dbReference type="Pfam" id="PF20153">
    <property type="entry name" value="DUF6535"/>
    <property type="match status" value="1"/>
</dbReference>
<accession>A0A8H7LPK2</accession>
<feature type="transmembrane region" description="Helical" evidence="2">
    <location>
        <begin position="265"/>
        <end position="290"/>
    </location>
</feature>
<comment type="caution">
    <text evidence="4">The sequence shown here is derived from an EMBL/GenBank/DDBJ whole genome shotgun (WGS) entry which is preliminary data.</text>
</comment>
<keyword evidence="2" id="KW-0812">Transmembrane</keyword>
<dbReference type="Proteomes" id="UP000602905">
    <property type="component" value="Unassembled WGS sequence"/>
</dbReference>
<feature type="non-terminal residue" evidence="4">
    <location>
        <position position="946"/>
    </location>
</feature>
<keyword evidence="2" id="KW-1133">Transmembrane helix</keyword>
<feature type="transmembrane region" description="Helical" evidence="2">
    <location>
        <begin position="235"/>
        <end position="259"/>
    </location>
</feature>
<name>A0A8H7LPK2_9AGAM</name>
<protein>
    <recommendedName>
        <fullName evidence="3">DUF6535 domain-containing protein</fullName>
    </recommendedName>
</protein>
<organism evidence="4 5">
    <name type="scientific">Rhizoctonia solani</name>
    <dbReference type="NCBI Taxonomy" id="456999"/>
    <lineage>
        <taxon>Eukaryota</taxon>
        <taxon>Fungi</taxon>
        <taxon>Dikarya</taxon>
        <taxon>Basidiomycota</taxon>
        <taxon>Agaricomycotina</taxon>
        <taxon>Agaricomycetes</taxon>
        <taxon>Cantharellales</taxon>
        <taxon>Ceratobasidiaceae</taxon>
        <taxon>Rhizoctonia</taxon>
    </lineage>
</organism>
<evidence type="ECO:0000313" key="5">
    <source>
        <dbReference type="Proteomes" id="UP000602905"/>
    </source>
</evidence>
<feature type="domain" description="DUF6535" evidence="3">
    <location>
        <begin position="90"/>
        <end position="260"/>
    </location>
</feature>
<evidence type="ECO:0000259" key="3">
    <source>
        <dbReference type="Pfam" id="PF20153"/>
    </source>
</evidence>